<keyword evidence="1" id="KW-1133">Transmembrane helix</keyword>
<gene>
    <name evidence="2" type="ORF">DdX_13431</name>
</gene>
<feature type="transmembrane region" description="Helical" evidence="1">
    <location>
        <begin position="85"/>
        <end position="107"/>
    </location>
</feature>
<keyword evidence="3" id="KW-1185">Reference proteome</keyword>
<dbReference type="EMBL" id="JAKKPZ010000053">
    <property type="protein sequence ID" value="KAI1705818.1"/>
    <property type="molecule type" value="Genomic_DNA"/>
</dbReference>
<comment type="caution">
    <text evidence="2">The sequence shown here is derived from an EMBL/GenBank/DDBJ whole genome shotgun (WGS) entry which is preliminary data.</text>
</comment>
<dbReference type="Proteomes" id="UP001201812">
    <property type="component" value="Unassembled WGS sequence"/>
</dbReference>
<feature type="transmembrane region" description="Helical" evidence="1">
    <location>
        <begin position="50"/>
        <end position="73"/>
    </location>
</feature>
<organism evidence="2 3">
    <name type="scientific">Ditylenchus destructor</name>
    <dbReference type="NCBI Taxonomy" id="166010"/>
    <lineage>
        <taxon>Eukaryota</taxon>
        <taxon>Metazoa</taxon>
        <taxon>Ecdysozoa</taxon>
        <taxon>Nematoda</taxon>
        <taxon>Chromadorea</taxon>
        <taxon>Rhabditida</taxon>
        <taxon>Tylenchina</taxon>
        <taxon>Tylenchomorpha</taxon>
        <taxon>Sphaerularioidea</taxon>
        <taxon>Anguinidae</taxon>
        <taxon>Anguininae</taxon>
        <taxon>Ditylenchus</taxon>
    </lineage>
</organism>
<accession>A0AAD4MT01</accession>
<reference evidence="2" key="1">
    <citation type="submission" date="2022-01" db="EMBL/GenBank/DDBJ databases">
        <title>Genome Sequence Resource for Two Populations of Ditylenchus destructor, the Migratory Endoparasitic Phytonematode.</title>
        <authorList>
            <person name="Zhang H."/>
            <person name="Lin R."/>
            <person name="Xie B."/>
        </authorList>
    </citation>
    <scope>NUCLEOTIDE SEQUENCE</scope>
    <source>
        <strain evidence="2">BazhouSP</strain>
    </source>
</reference>
<evidence type="ECO:0000313" key="3">
    <source>
        <dbReference type="Proteomes" id="UP001201812"/>
    </source>
</evidence>
<evidence type="ECO:0000256" key="1">
    <source>
        <dbReference type="SAM" id="Phobius"/>
    </source>
</evidence>
<proteinExistence type="predicted"/>
<keyword evidence="1" id="KW-0812">Transmembrane</keyword>
<dbReference type="AlphaFoldDB" id="A0AAD4MT01"/>
<keyword evidence="1" id="KW-0472">Membrane</keyword>
<protein>
    <submittedName>
        <fullName evidence="2">Uncharacterized protein</fullName>
    </submittedName>
</protein>
<name>A0AAD4MT01_9BILA</name>
<sequence>MPLPTSRRENRRFCGMSAQNAALDFGIEQLGSCLPTCIAILYTAEHFHPAYYIYICPALTLIAAVVTIVAYCVRMYALWMYAVALALNGFNFLFWLIALAGVIASWITSTGLDTKKEIPFGSVTVFYIAMIIVILIEILLSILFQLSLWFAFSDIKDEKDEAQLYKD</sequence>
<feature type="transmembrane region" description="Helical" evidence="1">
    <location>
        <begin position="127"/>
        <end position="152"/>
    </location>
</feature>
<evidence type="ECO:0000313" key="2">
    <source>
        <dbReference type="EMBL" id="KAI1705818.1"/>
    </source>
</evidence>